<evidence type="ECO:0000259" key="7">
    <source>
        <dbReference type="PROSITE" id="PS50111"/>
    </source>
</evidence>
<keyword evidence="6" id="KW-1133">Transmembrane helix</keyword>
<evidence type="ECO:0000256" key="4">
    <source>
        <dbReference type="PROSITE-ProRule" id="PRU00284"/>
    </source>
</evidence>
<dbReference type="InterPro" id="IPR051310">
    <property type="entry name" value="MCP_chemotaxis"/>
</dbReference>
<evidence type="ECO:0000259" key="8">
    <source>
        <dbReference type="PROSITE" id="PS50885"/>
    </source>
</evidence>
<feature type="domain" description="Methyl-accepting transducer" evidence="7">
    <location>
        <begin position="348"/>
        <end position="577"/>
    </location>
</feature>
<dbReference type="EMBL" id="SLVX01000032">
    <property type="protein sequence ID" value="TCN34751.1"/>
    <property type="molecule type" value="Genomic_DNA"/>
</dbReference>
<evidence type="ECO:0000256" key="3">
    <source>
        <dbReference type="ARBA" id="ARBA00029447"/>
    </source>
</evidence>
<dbReference type="Pfam" id="PF00015">
    <property type="entry name" value="MCPsignal"/>
    <property type="match status" value="1"/>
</dbReference>
<dbReference type="Gene3D" id="1.10.287.950">
    <property type="entry name" value="Methyl-accepting chemotaxis protein"/>
    <property type="match status" value="1"/>
</dbReference>
<dbReference type="InterPro" id="IPR003660">
    <property type="entry name" value="HAMP_dom"/>
</dbReference>
<evidence type="ECO:0000256" key="5">
    <source>
        <dbReference type="SAM" id="Coils"/>
    </source>
</evidence>
<dbReference type="InterPro" id="IPR004089">
    <property type="entry name" value="MCPsignal_dom"/>
</dbReference>
<evidence type="ECO:0000313" key="9">
    <source>
        <dbReference type="EMBL" id="TCN34751.1"/>
    </source>
</evidence>
<proteinExistence type="inferred from homology"/>
<evidence type="ECO:0000256" key="1">
    <source>
        <dbReference type="ARBA" id="ARBA00004370"/>
    </source>
</evidence>
<dbReference type="AlphaFoldDB" id="A0A4R2C3C4"/>
<dbReference type="GO" id="GO:0006935">
    <property type="term" value="P:chemotaxis"/>
    <property type="evidence" value="ECO:0007669"/>
    <property type="project" value="UniProtKB-KW"/>
</dbReference>
<keyword evidence="4" id="KW-0807">Transducer</keyword>
<organism evidence="9 10">
    <name type="scientific">Shinella granuli</name>
    <dbReference type="NCBI Taxonomy" id="323621"/>
    <lineage>
        <taxon>Bacteria</taxon>
        <taxon>Pseudomonadati</taxon>
        <taxon>Pseudomonadota</taxon>
        <taxon>Alphaproteobacteria</taxon>
        <taxon>Hyphomicrobiales</taxon>
        <taxon>Rhizobiaceae</taxon>
        <taxon>Shinella</taxon>
    </lineage>
</organism>
<dbReference type="Pfam" id="PF12729">
    <property type="entry name" value="4HB_MCP_1"/>
    <property type="match status" value="1"/>
</dbReference>
<dbReference type="RefSeq" id="WP_133036759.1">
    <property type="nucleotide sequence ID" value="NZ_JBHMAM010000036.1"/>
</dbReference>
<dbReference type="SMART" id="SM00304">
    <property type="entry name" value="HAMP"/>
    <property type="match status" value="1"/>
</dbReference>
<dbReference type="PANTHER" id="PTHR43531">
    <property type="entry name" value="PROTEIN ICFG"/>
    <property type="match status" value="1"/>
</dbReference>
<accession>A0A4R2C3C4</accession>
<keyword evidence="5" id="KW-0175">Coiled coil</keyword>
<evidence type="ECO:0000313" key="10">
    <source>
        <dbReference type="Proteomes" id="UP000295351"/>
    </source>
</evidence>
<dbReference type="PANTHER" id="PTHR43531:SF11">
    <property type="entry name" value="METHYL-ACCEPTING CHEMOTAXIS PROTEIN 3"/>
    <property type="match status" value="1"/>
</dbReference>
<dbReference type="PROSITE" id="PS50885">
    <property type="entry name" value="HAMP"/>
    <property type="match status" value="2"/>
</dbReference>
<name>A0A4R2C3C4_SHIGR</name>
<dbReference type="CDD" id="cd06225">
    <property type="entry name" value="HAMP"/>
    <property type="match status" value="1"/>
</dbReference>
<sequence length="640" mass="68583">MKNLTIKTSLIALMSAIIVIIAISSFVALQSIRSITTSAEKVGNFWIERLLATREVKGDFADVRLALARLAMVNDETEFQAEMELLDAAKAKLETSIVKYEAGVFSPTGRALITEIRSLAAHYLNRSVAYTGHVKNHNVDAARTAFTTELKPIANQTNETISKLVAFIMTQTENEVAAADNAANDAFFLSLAIASAAVLISLSGIYVIVARVANPIQRITDAMRRLAGGDVESEVPFTGRRDEIGAMAGAVQVFRENAIERLRLEREAEMNRSLGERERLEREALKAQEAADVKFAVDNLAAGLSKLSNGDVSYRIGNRFTATLDGVRGDFNSSAAKLQSALARVAENARGIDAGANEIKAATDDLAKRSEQQAAAVEETAAALEEITTVVKDSARRAHEAGQLVAGARSHAEQSGVVVRRAVGAMEQIEKSSNEISNIIGVIDEIAFQTNLLALNAGVEAARAGEAGKGFAVVAQEVRELAQRSANAAKEIKALIIASKAQVQEGVQLVGDTGRVLETIVTEVQEINRHVSAIVEAAQEQSSGLQQINTAVNQMDQDTQKNAAMVEETTAATHSLSREVVSLNELLALFKLSETAPQVSASSRRATAPAAQSPVHELGRRLVTAFSGNAAIKQDDWEEF</sequence>
<reference evidence="9 10" key="1">
    <citation type="submission" date="2019-03" db="EMBL/GenBank/DDBJ databases">
        <title>Genomic Encyclopedia of Type Strains, Phase IV (KMG-IV): sequencing the most valuable type-strain genomes for metagenomic binning, comparative biology and taxonomic classification.</title>
        <authorList>
            <person name="Goeker M."/>
        </authorList>
    </citation>
    <scope>NUCLEOTIDE SEQUENCE [LARGE SCALE GENOMIC DNA]</scope>
    <source>
        <strain evidence="9 10">DSM 18401</strain>
    </source>
</reference>
<comment type="subcellular location">
    <subcellularLocation>
        <location evidence="1">Membrane</location>
    </subcellularLocation>
</comment>
<dbReference type="SMART" id="SM00283">
    <property type="entry name" value="MA"/>
    <property type="match status" value="1"/>
</dbReference>
<dbReference type="GO" id="GO:0016020">
    <property type="term" value="C:membrane"/>
    <property type="evidence" value="ECO:0007669"/>
    <property type="project" value="UniProtKB-SubCell"/>
</dbReference>
<evidence type="ECO:0000256" key="6">
    <source>
        <dbReference type="SAM" id="Phobius"/>
    </source>
</evidence>
<dbReference type="PROSITE" id="PS50111">
    <property type="entry name" value="CHEMOTAXIS_TRANSDUC_2"/>
    <property type="match status" value="1"/>
</dbReference>
<dbReference type="Pfam" id="PF00672">
    <property type="entry name" value="HAMP"/>
    <property type="match status" value="1"/>
</dbReference>
<protein>
    <submittedName>
        <fullName evidence="9">Methyl-accepting chemotaxis protein</fullName>
    </submittedName>
</protein>
<dbReference type="InterPro" id="IPR024478">
    <property type="entry name" value="HlyB_4HB_MCP"/>
</dbReference>
<dbReference type="SUPFAM" id="SSF58104">
    <property type="entry name" value="Methyl-accepting chemotaxis protein (MCP) signaling domain"/>
    <property type="match status" value="1"/>
</dbReference>
<feature type="coiled-coil region" evidence="5">
    <location>
        <begin position="263"/>
        <end position="290"/>
    </location>
</feature>
<dbReference type="GO" id="GO:0007165">
    <property type="term" value="P:signal transduction"/>
    <property type="evidence" value="ECO:0007669"/>
    <property type="project" value="UniProtKB-KW"/>
</dbReference>
<feature type="transmembrane region" description="Helical" evidence="6">
    <location>
        <begin position="6"/>
        <end position="29"/>
    </location>
</feature>
<keyword evidence="2" id="KW-0145">Chemotaxis</keyword>
<keyword evidence="6" id="KW-0812">Transmembrane</keyword>
<evidence type="ECO:0000256" key="2">
    <source>
        <dbReference type="ARBA" id="ARBA00022500"/>
    </source>
</evidence>
<feature type="transmembrane region" description="Helical" evidence="6">
    <location>
        <begin position="186"/>
        <end position="209"/>
    </location>
</feature>
<comment type="similarity">
    <text evidence="3">Belongs to the methyl-accepting chemotaxis (MCP) protein family.</text>
</comment>
<feature type="domain" description="HAMP" evidence="8">
    <location>
        <begin position="291"/>
        <end position="343"/>
    </location>
</feature>
<dbReference type="FunFam" id="1.10.287.950:FF:000001">
    <property type="entry name" value="Methyl-accepting chemotaxis sensory transducer"/>
    <property type="match status" value="1"/>
</dbReference>
<keyword evidence="6" id="KW-0472">Membrane</keyword>
<comment type="caution">
    <text evidence="9">The sequence shown here is derived from an EMBL/GenBank/DDBJ whole genome shotgun (WGS) entry which is preliminary data.</text>
</comment>
<dbReference type="Gene3D" id="1.10.8.500">
    <property type="entry name" value="HAMP domain in histidine kinase"/>
    <property type="match status" value="1"/>
</dbReference>
<dbReference type="CDD" id="cd11386">
    <property type="entry name" value="MCP_signal"/>
    <property type="match status" value="1"/>
</dbReference>
<dbReference type="Proteomes" id="UP000295351">
    <property type="component" value="Unassembled WGS sequence"/>
</dbReference>
<keyword evidence="10" id="KW-1185">Reference proteome</keyword>
<feature type="domain" description="HAMP" evidence="8">
    <location>
        <begin position="210"/>
        <end position="263"/>
    </location>
</feature>
<gene>
    <name evidence="9" type="ORF">EV665_13236</name>
</gene>